<proteinExistence type="predicted"/>
<reference evidence="1" key="2">
    <citation type="submission" date="2018-05" db="EMBL/GenBank/DDBJ databases">
        <title>OmerRS3 (Oryza meridionalis Reference Sequence Version 3).</title>
        <authorList>
            <person name="Zhang J."/>
            <person name="Kudrna D."/>
            <person name="Lee S."/>
            <person name="Talag J."/>
            <person name="Welchert J."/>
            <person name="Wing R.A."/>
        </authorList>
    </citation>
    <scope>NUCLEOTIDE SEQUENCE [LARGE SCALE GENOMIC DNA]</scope>
    <source>
        <strain evidence="1">cv. OR44</strain>
    </source>
</reference>
<organism evidence="1">
    <name type="scientific">Oryza meridionalis</name>
    <dbReference type="NCBI Taxonomy" id="40149"/>
    <lineage>
        <taxon>Eukaryota</taxon>
        <taxon>Viridiplantae</taxon>
        <taxon>Streptophyta</taxon>
        <taxon>Embryophyta</taxon>
        <taxon>Tracheophyta</taxon>
        <taxon>Spermatophyta</taxon>
        <taxon>Magnoliopsida</taxon>
        <taxon>Liliopsida</taxon>
        <taxon>Poales</taxon>
        <taxon>Poaceae</taxon>
        <taxon>BOP clade</taxon>
        <taxon>Oryzoideae</taxon>
        <taxon>Oryzeae</taxon>
        <taxon>Oryzinae</taxon>
        <taxon>Oryza</taxon>
    </lineage>
</organism>
<sequence>MKQYDDILSSYCFICYNGKMQKFVSSYCFICYNGKMQKFVFLETPTAISSVLRPHWARRVNGKAHVILIQAQSDVLEVVPLGTSKGNGVKILLESLCASPDEVMALGDGENDKEKLLVDLLVTKAVADVIGASNDKSDVAHAIYKYL</sequence>
<dbReference type="Proteomes" id="UP000008021">
    <property type="component" value="Chromosome 9"/>
</dbReference>
<dbReference type="AlphaFoldDB" id="A0A0E0ERW7"/>
<evidence type="ECO:0000313" key="1">
    <source>
        <dbReference type="EnsemblPlants" id="OMERI09G07200.3"/>
    </source>
</evidence>
<dbReference type="GO" id="GO:0004222">
    <property type="term" value="F:metalloendopeptidase activity"/>
    <property type="evidence" value="ECO:0007669"/>
    <property type="project" value="InterPro"/>
</dbReference>
<dbReference type="PANTHER" id="PTHR46986">
    <property type="entry name" value="ENDORIBONUCLEASE YBEY, CHLOROPLASTIC"/>
    <property type="match status" value="1"/>
</dbReference>
<dbReference type="STRING" id="40149.A0A0E0ERW7"/>
<dbReference type="InterPro" id="IPR002036">
    <property type="entry name" value="YbeY"/>
</dbReference>
<name>A0A0E0ERW7_9ORYZ</name>
<dbReference type="Pfam" id="PF08282">
    <property type="entry name" value="Hydrolase_3"/>
    <property type="match status" value="1"/>
</dbReference>
<dbReference type="SUPFAM" id="SSF56784">
    <property type="entry name" value="HAD-like"/>
    <property type="match status" value="1"/>
</dbReference>
<dbReference type="Gramene" id="OMERI09G07200.3">
    <property type="protein sequence ID" value="OMERI09G07200.3"/>
    <property type="gene ID" value="OMERI09G07200"/>
</dbReference>
<dbReference type="Gene3D" id="3.40.50.1000">
    <property type="entry name" value="HAD superfamily/HAD-like"/>
    <property type="match status" value="1"/>
</dbReference>
<dbReference type="Gene3D" id="3.30.1240.10">
    <property type="match status" value="1"/>
</dbReference>
<dbReference type="EnsemblPlants" id="OMERI09G07200.3">
    <property type="protein sequence ID" value="OMERI09G07200.3"/>
    <property type="gene ID" value="OMERI09G07200"/>
</dbReference>
<keyword evidence="2" id="KW-1185">Reference proteome</keyword>
<dbReference type="InterPro" id="IPR023214">
    <property type="entry name" value="HAD_sf"/>
</dbReference>
<accession>A0A0E0ERW7</accession>
<evidence type="ECO:0000313" key="2">
    <source>
        <dbReference type="Proteomes" id="UP000008021"/>
    </source>
</evidence>
<evidence type="ECO:0008006" key="3">
    <source>
        <dbReference type="Google" id="ProtNLM"/>
    </source>
</evidence>
<dbReference type="InterPro" id="IPR036412">
    <property type="entry name" value="HAD-like_sf"/>
</dbReference>
<dbReference type="GO" id="GO:0006364">
    <property type="term" value="P:rRNA processing"/>
    <property type="evidence" value="ECO:0007669"/>
    <property type="project" value="InterPro"/>
</dbReference>
<dbReference type="PANTHER" id="PTHR46986:SF1">
    <property type="entry name" value="ENDORIBONUCLEASE YBEY, CHLOROPLASTIC"/>
    <property type="match status" value="1"/>
</dbReference>
<reference evidence="1" key="1">
    <citation type="submission" date="2015-04" db="UniProtKB">
        <authorList>
            <consortium name="EnsemblPlants"/>
        </authorList>
    </citation>
    <scope>IDENTIFICATION</scope>
</reference>
<protein>
    <recommendedName>
        <fullName evidence="3">Sucrose phosphatase-like domain-containing protein</fullName>
    </recommendedName>
</protein>
<dbReference type="HOGENOM" id="CLU_1771035_0_0_1"/>